<sequence>MIEPLMAKATRGSILLKSMFSKNIAYIVFSLLLVSILVWQQISMENANNFFVITLILVFTIKLIVEQRKE</sequence>
<dbReference type="AlphaFoldDB" id="A0A502IM72"/>
<name>A0A502IM72_BRELA</name>
<keyword evidence="2" id="KW-1185">Reference proteome</keyword>
<organism evidence="1 2">
    <name type="scientific">Brevibacillus laterosporus</name>
    <name type="common">Bacillus laterosporus</name>
    <dbReference type="NCBI Taxonomy" id="1465"/>
    <lineage>
        <taxon>Bacteria</taxon>
        <taxon>Bacillati</taxon>
        <taxon>Bacillota</taxon>
        <taxon>Bacilli</taxon>
        <taxon>Bacillales</taxon>
        <taxon>Paenibacillaceae</taxon>
        <taxon>Brevibacillus</taxon>
    </lineage>
</organism>
<accession>A0A502IM72</accession>
<dbReference type="EMBL" id="CP033464">
    <property type="protein sequence ID" value="QDX94933.1"/>
    <property type="molecule type" value="Genomic_DNA"/>
</dbReference>
<evidence type="ECO:0000313" key="2">
    <source>
        <dbReference type="Proteomes" id="UP000319432"/>
    </source>
</evidence>
<protein>
    <submittedName>
        <fullName evidence="1">Uncharacterized protein</fullName>
    </submittedName>
</protein>
<gene>
    <name evidence="1" type="ORF">EEL30_23185</name>
</gene>
<evidence type="ECO:0000313" key="1">
    <source>
        <dbReference type="EMBL" id="QDX94933.1"/>
    </source>
</evidence>
<proteinExistence type="predicted"/>
<reference evidence="1 2" key="1">
    <citation type="submission" date="2018-11" db="EMBL/GenBank/DDBJ databases">
        <title>Phylogenetic determinants of toxin gene distribution in genomes of Brevibacillus laterosporus.</title>
        <authorList>
            <person name="Glare T.R."/>
            <person name="Durrant A."/>
            <person name="Berry C."/>
            <person name="Palma L."/>
            <person name="Ormskirk M."/>
            <person name="Cox M.O."/>
        </authorList>
    </citation>
    <scope>NUCLEOTIDE SEQUENCE [LARGE SCALE GENOMIC DNA]</scope>
    <source>
        <strain evidence="1 2">1821L</strain>
    </source>
</reference>
<dbReference type="Proteomes" id="UP000319432">
    <property type="component" value="Chromosome"/>
</dbReference>